<dbReference type="AlphaFoldDB" id="A0A229W0X5"/>
<evidence type="ECO:0000313" key="5">
    <source>
        <dbReference type="Proteomes" id="UP000215433"/>
    </source>
</evidence>
<gene>
    <name evidence="4" type="ORF">Tam10B_0532</name>
</gene>
<evidence type="ECO:0000259" key="3">
    <source>
        <dbReference type="SMART" id="SM00244"/>
    </source>
</evidence>
<organism evidence="4 5">
    <name type="scientific">Bifidobacterium vansinderenii</name>
    <dbReference type="NCBI Taxonomy" id="1984871"/>
    <lineage>
        <taxon>Bacteria</taxon>
        <taxon>Bacillati</taxon>
        <taxon>Actinomycetota</taxon>
        <taxon>Actinomycetes</taxon>
        <taxon>Bifidobacteriales</taxon>
        <taxon>Bifidobacteriaceae</taxon>
        <taxon>Bifidobacterium</taxon>
    </lineage>
</organism>
<name>A0A229W0X5_9BIFI</name>
<keyword evidence="5" id="KW-1185">Reference proteome</keyword>
<keyword evidence="4" id="KW-0378">Hydrolase</keyword>
<dbReference type="InterPro" id="IPR001107">
    <property type="entry name" value="Band_7"/>
</dbReference>
<reference evidence="4 5" key="1">
    <citation type="submission" date="2017-05" db="EMBL/GenBank/DDBJ databases">
        <title>Bifidobacterium vansinderenii sp. nov.</title>
        <authorList>
            <person name="Lugli G.A."/>
            <person name="Duranti S."/>
            <person name="Mangifesta M."/>
        </authorList>
    </citation>
    <scope>NUCLEOTIDE SEQUENCE [LARGE SCALE GENOMIC DNA]</scope>
    <source>
        <strain evidence="4 5">Tam10B</strain>
    </source>
</reference>
<feature type="transmembrane region" description="Helical" evidence="2">
    <location>
        <begin position="75"/>
        <end position="96"/>
    </location>
</feature>
<dbReference type="Proteomes" id="UP000215433">
    <property type="component" value="Unassembled WGS sequence"/>
</dbReference>
<proteinExistence type="predicted"/>
<dbReference type="GO" id="GO:0006508">
    <property type="term" value="P:proteolysis"/>
    <property type="evidence" value="ECO:0007669"/>
    <property type="project" value="UniProtKB-KW"/>
</dbReference>
<feature type="region of interest" description="Disordered" evidence="1">
    <location>
        <begin position="1"/>
        <end position="21"/>
    </location>
</feature>
<protein>
    <submittedName>
        <fullName evidence="4">Membrane protease subunit</fullName>
    </submittedName>
</protein>
<dbReference type="PANTHER" id="PTHR43446:SF1">
    <property type="entry name" value="BAND 7 DOMAIN-CONTAINING PROTEIN"/>
    <property type="match status" value="1"/>
</dbReference>
<evidence type="ECO:0000256" key="2">
    <source>
        <dbReference type="SAM" id="Phobius"/>
    </source>
</evidence>
<evidence type="ECO:0000256" key="1">
    <source>
        <dbReference type="SAM" id="MobiDB-lite"/>
    </source>
</evidence>
<feature type="transmembrane region" description="Helical" evidence="2">
    <location>
        <begin position="43"/>
        <end position="63"/>
    </location>
</feature>
<evidence type="ECO:0000313" key="4">
    <source>
        <dbReference type="EMBL" id="OXN01529.1"/>
    </source>
</evidence>
<dbReference type="Pfam" id="PF01145">
    <property type="entry name" value="Band_7"/>
    <property type="match status" value="1"/>
</dbReference>
<keyword evidence="2" id="KW-1133">Transmembrane helix</keyword>
<dbReference type="PANTHER" id="PTHR43446">
    <property type="entry name" value="MEMBRANE PROTEIN-RELATED"/>
    <property type="match status" value="1"/>
</dbReference>
<keyword evidence="4" id="KW-0645">Protease</keyword>
<accession>A0A229W0X5</accession>
<feature type="compositionally biased region" description="Basic and acidic residues" evidence="1">
    <location>
        <begin position="1"/>
        <end position="16"/>
    </location>
</feature>
<dbReference type="SUPFAM" id="SSF117892">
    <property type="entry name" value="Band 7/SPFH domain"/>
    <property type="match status" value="1"/>
</dbReference>
<dbReference type="Gene3D" id="3.30.479.30">
    <property type="entry name" value="Band 7 domain"/>
    <property type="match status" value="1"/>
</dbReference>
<dbReference type="GO" id="GO:0008233">
    <property type="term" value="F:peptidase activity"/>
    <property type="evidence" value="ECO:0007669"/>
    <property type="project" value="UniProtKB-KW"/>
</dbReference>
<comment type="caution">
    <text evidence="4">The sequence shown here is derived from an EMBL/GenBank/DDBJ whole genome shotgun (WGS) entry which is preliminary data.</text>
</comment>
<keyword evidence="2" id="KW-0472">Membrane</keyword>
<dbReference type="SMART" id="SM00244">
    <property type="entry name" value="PHB"/>
    <property type="match status" value="1"/>
</dbReference>
<sequence>MVVMGKNDKTGKDNVDRMNGGVATTISTPTTEYEGKSGSGWKVLVWSLIGWAAAIAFIVAGATMMGSGEKGDTPFVVGVVLLIVGIVAVVVMTIPMNGFFTLQPNEARVLVLFGEYRGTVRGTGFYWANPFYSRTLRPADDAGESAEGTTPGKAKVKTKADAPTGVLAKISLRARTLNGPKLKVNDRNGNPIEIANVIVWRVVDTAKAVFDVDQYEQFVTTQSETALRHVASRYAYDHNAESDDAAAGEITLRSNIAEVSEALKEELAERLAPAGIAVDDARLTHLAYAPEIAQVMLRRQQAEAIIAARTKIVQGAVSMVDMALKELERDGVVDLDEERKAAMVSNLMVVLCGDSDPQPVVNTGTLYN</sequence>
<dbReference type="EMBL" id="NEWD01000004">
    <property type="protein sequence ID" value="OXN01529.1"/>
    <property type="molecule type" value="Genomic_DNA"/>
</dbReference>
<dbReference type="CDD" id="cd03402">
    <property type="entry name" value="SPFH_like_u2"/>
    <property type="match status" value="1"/>
</dbReference>
<keyword evidence="2" id="KW-0812">Transmembrane</keyword>
<dbReference type="InterPro" id="IPR036013">
    <property type="entry name" value="Band_7/SPFH_dom_sf"/>
</dbReference>
<feature type="domain" description="Band 7" evidence="3">
    <location>
        <begin position="97"/>
        <end position="300"/>
    </location>
</feature>